<dbReference type="AlphaFoldDB" id="A0A8E0S0P9"/>
<comment type="caution">
    <text evidence="3">The sequence shown here is derived from an EMBL/GenBank/DDBJ whole genome shotgun (WGS) entry which is preliminary data.</text>
</comment>
<evidence type="ECO:0000313" key="4">
    <source>
        <dbReference type="Proteomes" id="UP000728185"/>
    </source>
</evidence>
<evidence type="ECO:0000256" key="1">
    <source>
        <dbReference type="SAM" id="MobiDB-lite"/>
    </source>
</evidence>
<feature type="compositionally biased region" description="Polar residues" evidence="1">
    <location>
        <begin position="238"/>
        <end position="248"/>
    </location>
</feature>
<accession>A0A8E0S0P9</accession>
<feature type="compositionally biased region" description="Basic and acidic residues" evidence="1">
    <location>
        <begin position="320"/>
        <end position="329"/>
    </location>
</feature>
<gene>
    <name evidence="3" type="ORF">FBUS_05033</name>
</gene>
<dbReference type="InterPro" id="IPR027417">
    <property type="entry name" value="P-loop_NTPase"/>
</dbReference>
<sequence length="354" mass="40075">MRPVVLIGPSLKGYEVTDMMQKALFDFLKRRFEGRIIITRVTADISLAKRSLLNNPPRRTIIDKSSSRNQSVEVQQEIERIFDLARTQQLVVLDCDTINHPSQLAKTSLAPITVYLKISSTKVLQRLIKTRGKSQARNMNVQMVAAEKLLQCTNVFSTLDLIVLTNYHFLKDQFDVVLEENQLPDACEHLAEYLEAYWRASHPTGGISKAERVLGIGGGPNAPSTGHPAGSIDVSESGVPTQRRQSSVIQTALKRFSRGEHDIFDRDPYNSQSQHQQAPHHQISRGLGPHSPARYQWSDNVRGESTTDYILDHSRRGRESHRGYESRDSWDEDQDQRDPGCPWVEEASYPVSLF</sequence>
<dbReference type="InterPro" id="IPR000584">
    <property type="entry name" value="VDCC_L_bsu"/>
</dbReference>
<dbReference type="InterPro" id="IPR008145">
    <property type="entry name" value="GK/Ca_channel_bsu"/>
</dbReference>
<dbReference type="SUPFAM" id="SSF52540">
    <property type="entry name" value="P-loop containing nucleoside triphosphate hydrolases"/>
    <property type="match status" value="1"/>
</dbReference>
<name>A0A8E0S0P9_9TREM</name>
<proteinExistence type="predicted"/>
<organism evidence="3 4">
    <name type="scientific">Fasciolopsis buskii</name>
    <dbReference type="NCBI Taxonomy" id="27845"/>
    <lineage>
        <taxon>Eukaryota</taxon>
        <taxon>Metazoa</taxon>
        <taxon>Spiralia</taxon>
        <taxon>Lophotrochozoa</taxon>
        <taxon>Platyhelminthes</taxon>
        <taxon>Trematoda</taxon>
        <taxon>Digenea</taxon>
        <taxon>Plagiorchiida</taxon>
        <taxon>Echinostomata</taxon>
        <taxon>Echinostomatoidea</taxon>
        <taxon>Fasciolidae</taxon>
        <taxon>Fasciolopsis</taxon>
    </lineage>
</organism>
<reference evidence="3" key="1">
    <citation type="submission" date="2019-05" db="EMBL/GenBank/DDBJ databases">
        <title>Annotation for the trematode Fasciolopsis buski.</title>
        <authorList>
            <person name="Choi Y.-J."/>
        </authorList>
    </citation>
    <scope>NUCLEOTIDE SEQUENCE</scope>
    <source>
        <strain evidence="3">HT</strain>
        <tissue evidence="3">Whole worm</tissue>
    </source>
</reference>
<evidence type="ECO:0000259" key="2">
    <source>
        <dbReference type="SMART" id="SM00072"/>
    </source>
</evidence>
<dbReference type="Gene3D" id="3.40.50.300">
    <property type="entry name" value="P-loop containing nucleotide triphosphate hydrolases"/>
    <property type="match status" value="1"/>
</dbReference>
<feature type="region of interest" description="Disordered" evidence="1">
    <location>
        <begin position="262"/>
        <end position="354"/>
    </location>
</feature>
<dbReference type="EMBL" id="LUCM01004169">
    <property type="protein sequence ID" value="KAA0194722.1"/>
    <property type="molecule type" value="Genomic_DNA"/>
</dbReference>
<dbReference type="PRINTS" id="PR01626">
    <property type="entry name" value="LCACHANNELB"/>
</dbReference>
<evidence type="ECO:0000313" key="3">
    <source>
        <dbReference type="EMBL" id="KAA0194722.1"/>
    </source>
</evidence>
<feature type="compositionally biased region" description="Polar residues" evidence="1">
    <location>
        <begin position="297"/>
        <end position="308"/>
    </location>
</feature>
<dbReference type="Pfam" id="PF00625">
    <property type="entry name" value="Guanylate_kin"/>
    <property type="match status" value="1"/>
</dbReference>
<protein>
    <submittedName>
        <fullName evidence="3">Voltage-dependent L-type calcium channel subunit beta-2</fullName>
    </submittedName>
</protein>
<dbReference type="OrthoDB" id="5962384at2759"/>
<dbReference type="GO" id="GO:0005891">
    <property type="term" value="C:voltage-gated calcium channel complex"/>
    <property type="evidence" value="ECO:0007669"/>
    <property type="project" value="InterPro"/>
</dbReference>
<feature type="domain" description="Guanylate kinase/L-type calcium channel beta subunit" evidence="2">
    <location>
        <begin position="1"/>
        <end position="198"/>
    </location>
</feature>
<feature type="compositionally biased region" description="Low complexity" evidence="1">
    <location>
        <begin position="271"/>
        <end position="281"/>
    </location>
</feature>
<keyword evidence="4" id="KW-1185">Reference proteome</keyword>
<dbReference type="GO" id="GO:0005245">
    <property type="term" value="F:voltage-gated calcium channel activity"/>
    <property type="evidence" value="ECO:0007669"/>
    <property type="project" value="InterPro"/>
</dbReference>
<dbReference type="Proteomes" id="UP000728185">
    <property type="component" value="Unassembled WGS sequence"/>
</dbReference>
<dbReference type="PANTHER" id="PTHR11824">
    <property type="entry name" value="VOLTAGE-DEPENDENT CALCIUM CHANNEL BETA SUBUNIT"/>
    <property type="match status" value="1"/>
</dbReference>
<dbReference type="SMART" id="SM00072">
    <property type="entry name" value="GuKc"/>
    <property type="match status" value="1"/>
</dbReference>
<feature type="region of interest" description="Disordered" evidence="1">
    <location>
        <begin position="215"/>
        <end position="248"/>
    </location>
</feature>